<dbReference type="Pfam" id="PF05591">
    <property type="entry name" value="T6SS_VipA"/>
    <property type="match status" value="1"/>
</dbReference>
<reference evidence="3 4" key="1">
    <citation type="journal article" date="2018" name="ISME J.">
        <title>Endosymbiont genomes yield clues of tubeworm success.</title>
        <authorList>
            <person name="Li Y."/>
            <person name="Liles M.R."/>
            <person name="Halanych K.M."/>
        </authorList>
    </citation>
    <scope>NUCLEOTIDE SEQUENCE [LARGE SCALE GENOMIC DNA]</scope>
    <source>
        <strain evidence="3">A1464</strain>
    </source>
</reference>
<dbReference type="Pfam" id="PF05943">
    <property type="entry name" value="VipB"/>
    <property type="match status" value="1"/>
</dbReference>
<evidence type="ECO:0000256" key="1">
    <source>
        <dbReference type="SAM" id="MobiDB-lite"/>
    </source>
</evidence>
<feature type="region of interest" description="Disordered" evidence="1">
    <location>
        <begin position="1"/>
        <end position="29"/>
    </location>
</feature>
<name>A0A370D9M7_9GAMM</name>
<sequence length="516" mass="58249">MSDKPTMGVEVNVRSNGTPELKTAHSKGPETQANTPFCIAILGDFSGGLKNTSDLKNKRRLIEIDRDNLEEVMADFKINLNLNLSDSETINIALNELDDFHPDELYEKLESFSKLRSLRRRLKSKNNFADAAAEIQGWIPYIKQTQATTVEKTSSDNSPDSAINSDNLLDDILGSHQEQSGNNTATEATHIDKLIKSIVAPYVEAATDPRQDDMISMVDKATESHMRDILHHPDFQSMESAWLSLYFLIKRIETGSKLKLFILDITKKELQNDLAVDDISTSGVYKLFCDPAEGDAPWSVLLGNYSFTDSIEDVLSLVNIGAIAQQTNAPFIAAANEHLACCESFSKTPDYEDWNHIISEGTRKAWEMLRQSPVASYIGLALPRFLLRLPYGKKSKPIDTFTFEELTDENDHESYLWGNAAFIKTECLARNFYNNHWNMRLTEVFQTDNLPVHYFQDDGETVNKPVAEIMLTEKGGEILNDNGLISLWSVRNMDCIRSTDYRSIHKNSLNISGRWD</sequence>
<accession>A0A370D9M7</accession>
<evidence type="ECO:0000259" key="2">
    <source>
        <dbReference type="Pfam" id="PF05943"/>
    </source>
</evidence>
<protein>
    <recommendedName>
        <fullName evidence="2">TssC1 N-terminal domain-containing protein</fullName>
    </recommendedName>
</protein>
<dbReference type="AlphaFoldDB" id="A0A370D9M7"/>
<dbReference type="EMBL" id="QFXC01000013">
    <property type="protein sequence ID" value="RDH81598.1"/>
    <property type="molecule type" value="Genomic_DNA"/>
</dbReference>
<dbReference type="InterPro" id="IPR044031">
    <property type="entry name" value="TssC1_N"/>
</dbReference>
<gene>
    <name evidence="3" type="ORF">DIZ80_16125</name>
</gene>
<dbReference type="Proteomes" id="UP000254266">
    <property type="component" value="Unassembled WGS sequence"/>
</dbReference>
<evidence type="ECO:0000313" key="4">
    <source>
        <dbReference type="Proteomes" id="UP000254266"/>
    </source>
</evidence>
<keyword evidence="4" id="KW-1185">Reference proteome</keyword>
<organism evidence="3 4">
    <name type="scientific">endosymbiont of Galathealinum brachiosum</name>
    <dbReference type="NCBI Taxonomy" id="2200906"/>
    <lineage>
        <taxon>Bacteria</taxon>
        <taxon>Pseudomonadati</taxon>
        <taxon>Pseudomonadota</taxon>
        <taxon>Gammaproteobacteria</taxon>
        <taxon>sulfur-oxidizing symbionts</taxon>
    </lineage>
</organism>
<dbReference type="PANTHER" id="PTHR35565:SF1">
    <property type="entry name" value="TYPE VI SECRETION SYSTEM CONTRACTILE SHEATH LARGE SUBUNIT"/>
    <property type="match status" value="1"/>
</dbReference>
<evidence type="ECO:0000313" key="3">
    <source>
        <dbReference type="EMBL" id="RDH81598.1"/>
    </source>
</evidence>
<dbReference type="PANTHER" id="PTHR35565">
    <property type="entry name" value="CYTOPLASMIC PROTEIN-RELATED"/>
    <property type="match status" value="1"/>
</dbReference>
<feature type="domain" description="TssC1 N-terminal" evidence="2">
    <location>
        <begin position="212"/>
        <end position="495"/>
    </location>
</feature>
<comment type="caution">
    <text evidence="3">The sequence shown here is derived from an EMBL/GenBank/DDBJ whole genome shotgun (WGS) entry which is preliminary data.</text>
</comment>
<dbReference type="InterPro" id="IPR008312">
    <property type="entry name" value="T6SS_TssB1"/>
</dbReference>
<dbReference type="InterPro" id="IPR010269">
    <property type="entry name" value="T6SS_TssC-like"/>
</dbReference>
<proteinExistence type="predicted"/>